<evidence type="ECO:0000313" key="2">
    <source>
        <dbReference type="EMBL" id="CAB4776249.1"/>
    </source>
</evidence>
<name>A0A6J7V6U9_9ZZZZ</name>
<dbReference type="EMBL" id="CAEZYB010000055">
    <property type="protein sequence ID" value="CAB4704019.1"/>
    <property type="molecule type" value="Genomic_DNA"/>
</dbReference>
<gene>
    <name evidence="1" type="ORF">UFOPK2646_00615</name>
    <name evidence="2" type="ORF">UFOPK2907_00851</name>
    <name evidence="3" type="ORF">UFOPK4401_00437</name>
</gene>
<protein>
    <submittedName>
        <fullName evidence="3">Unannotated protein</fullName>
    </submittedName>
</protein>
<evidence type="ECO:0000313" key="1">
    <source>
        <dbReference type="EMBL" id="CAB4704019.1"/>
    </source>
</evidence>
<sequence length="77" mass="8338">MNVLWSNGSTTPSSPLPVLRMCACIPEKITPSSGLPSVKKTNGVAFTFTLDKISLTDKCSLPARFSKVNRASPKQER</sequence>
<evidence type="ECO:0000313" key="3">
    <source>
        <dbReference type="EMBL" id="CAB5073322.1"/>
    </source>
</evidence>
<organism evidence="3">
    <name type="scientific">freshwater metagenome</name>
    <dbReference type="NCBI Taxonomy" id="449393"/>
    <lineage>
        <taxon>unclassified sequences</taxon>
        <taxon>metagenomes</taxon>
        <taxon>ecological metagenomes</taxon>
    </lineage>
</organism>
<dbReference type="EMBL" id="CAEZZR010000073">
    <property type="protein sequence ID" value="CAB4776249.1"/>
    <property type="molecule type" value="Genomic_DNA"/>
</dbReference>
<dbReference type="EMBL" id="CAFBRB010000030">
    <property type="protein sequence ID" value="CAB5073322.1"/>
    <property type="molecule type" value="Genomic_DNA"/>
</dbReference>
<reference evidence="3" key="1">
    <citation type="submission" date="2020-05" db="EMBL/GenBank/DDBJ databases">
        <authorList>
            <person name="Chiriac C."/>
            <person name="Salcher M."/>
            <person name="Ghai R."/>
            <person name="Kavagutti S V."/>
        </authorList>
    </citation>
    <scope>NUCLEOTIDE SEQUENCE</scope>
</reference>
<accession>A0A6J7V6U9</accession>
<proteinExistence type="predicted"/>
<dbReference type="AlphaFoldDB" id="A0A6J7V6U9"/>